<sequence>MDFELVAPTVPRSPLATSSADSLLVPGASADVRSSIDVRASSLSLRRLQSEKPIGGERVAKVTDAAAAEAHRQRESRWISVLSSTSPSQARKTKRIRKLVLEGVPASVRYRVWAHLTDSKAKRMDGLYATLGRRGEVAQSPDIQQDAHTIFQDEPLLDRSLVDVLQAYLNMVPDVQYSKGLAMIAGQLLRQSPEEDAFWTFVTMMDSHIRPYFSLQPVLLEIDSSLFSKALESNDAALAQRILVEMAIPPMCICRPWFTSLYADAFPTDFVLRVWDVFLFEGVAFLIRVGLAVISCCRESLLQCRGQEQLLATLAHPPLRNLPSTPDALIELAFSVKLRDDDIYKQRNKLETQLKRQMQTRPHLSSARVSTPTISLPRS</sequence>
<evidence type="ECO:0000259" key="2">
    <source>
        <dbReference type="PROSITE" id="PS50086"/>
    </source>
</evidence>
<keyword evidence="4" id="KW-1185">Reference proteome</keyword>
<name>S8F222_FOMSC</name>
<dbReference type="PANTHER" id="PTHR47219:SF9">
    <property type="entry name" value="GTPASE ACTIVATING PROTEIN AND CENTROSOME-ASSOCIATED, ISOFORM B"/>
    <property type="match status" value="1"/>
</dbReference>
<evidence type="ECO:0000313" key="4">
    <source>
        <dbReference type="Proteomes" id="UP000015241"/>
    </source>
</evidence>
<dbReference type="eggNOG" id="KOG2221">
    <property type="taxonomic scope" value="Eukaryota"/>
</dbReference>
<dbReference type="STRING" id="743788.S8F222"/>
<dbReference type="FunCoup" id="S8F222">
    <property type="interactions" value="76"/>
</dbReference>
<dbReference type="PROSITE" id="PS50086">
    <property type="entry name" value="TBC_RABGAP"/>
    <property type="match status" value="1"/>
</dbReference>
<dbReference type="AlphaFoldDB" id="S8F222"/>
<feature type="compositionally biased region" description="Polar residues" evidence="1">
    <location>
        <begin position="355"/>
        <end position="379"/>
    </location>
</feature>
<dbReference type="GO" id="GO:0005096">
    <property type="term" value="F:GTPase activator activity"/>
    <property type="evidence" value="ECO:0007669"/>
    <property type="project" value="TreeGrafter"/>
</dbReference>
<dbReference type="GO" id="GO:0031267">
    <property type="term" value="F:small GTPase binding"/>
    <property type="evidence" value="ECO:0007669"/>
    <property type="project" value="TreeGrafter"/>
</dbReference>
<organism evidence="3 4">
    <name type="scientific">Fomitopsis schrenkii</name>
    <name type="common">Brown rot fungus</name>
    <dbReference type="NCBI Taxonomy" id="2126942"/>
    <lineage>
        <taxon>Eukaryota</taxon>
        <taxon>Fungi</taxon>
        <taxon>Dikarya</taxon>
        <taxon>Basidiomycota</taxon>
        <taxon>Agaricomycotina</taxon>
        <taxon>Agaricomycetes</taxon>
        <taxon>Polyporales</taxon>
        <taxon>Fomitopsis</taxon>
    </lineage>
</organism>
<gene>
    <name evidence="3" type="ORF">FOMPIDRAFT_143549</name>
</gene>
<proteinExistence type="predicted"/>
<feature type="region of interest" description="Disordered" evidence="1">
    <location>
        <begin position="354"/>
        <end position="379"/>
    </location>
</feature>
<dbReference type="HOGENOM" id="CLU_790248_0_0_1"/>
<dbReference type="OrthoDB" id="159449at2759"/>
<dbReference type="SUPFAM" id="SSF47923">
    <property type="entry name" value="Ypt/Rab-GAP domain of gyp1p"/>
    <property type="match status" value="2"/>
</dbReference>
<dbReference type="Pfam" id="PF00566">
    <property type="entry name" value="RabGAP-TBC"/>
    <property type="match status" value="1"/>
</dbReference>
<dbReference type="PANTHER" id="PTHR47219">
    <property type="entry name" value="RAB GTPASE-ACTIVATING PROTEIN 1-LIKE"/>
    <property type="match status" value="1"/>
</dbReference>
<dbReference type="EMBL" id="KE504199">
    <property type="protein sequence ID" value="EPS95810.1"/>
    <property type="molecule type" value="Genomic_DNA"/>
</dbReference>
<dbReference type="InterPro" id="IPR000195">
    <property type="entry name" value="Rab-GAP-TBC_dom"/>
</dbReference>
<feature type="domain" description="Rab-GAP TBC" evidence="2">
    <location>
        <begin position="103"/>
        <end position="282"/>
    </location>
</feature>
<dbReference type="InParanoid" id="S8F222"/>
<accession>S8F222</accession>
<dbReference type="SMART" id="SM00164">
    <property type="entry name" value="TBC"/>
    <property type="match status" value="1"/>
</dbReference>
<dbReference type="Gene3D" id="1.10.472.80">
    <property type="entry name" value="Ypt/Rab-GAP domain of gyp1p, domain 3"/>
    <property type="match status" value="1"/>
</dbReference>
<dbReference type="Gene3D" id="1.10.8.270">
    <property type="entry name" value="putative rabgap domain of human tbc1 domain family member 14 like domains"/>
    <property type="match status" value="1"/>
</dbReference>
<evidence type="ECO:0000256" key="1">
    <source>
        <dbReference type="SAM" id="MobiDB-lite"/>
    </source>
</evidence>
<reference evidence="3 4" key="1">
    <citation type="journal article" date="2012" name="Science">
        <title>The Paleozoic origin of enzymatic lignin decomposition reconstructed from 31 fungal genomes.</title>
        <authorList>
            <person name="Floudas D."/>
            <person name="Binder M."/>
            <person name="Riley R."/>
            <person name="Barry K."/>
            <person name="Blanchette R.A."/>
            <person name="Henrissat B."/>
            <person name="Martinez A.T."/>
            <person name="Otillar R."/>
            <person name="Spatafora J.W."/>
            <person name="Yadav J.S."/>
            <person name="Aerts A."/>
            <person name="Benoit I."/>
            <person name="Boyd A."/>
            <person name="Carlson A."/>
            <person name="Copeland A."/>
            <person name="Coutinho P.M."/>
            <person name="de Vries R.P."/>
            <person name="Ferreira P."/>
            <person name="Findley K."/>
            <person name="Foster B."/>
            <person name="Gaskell J."/>
            <person name="Glotzer D."/>
            <person name="Gorecki P."/>
            <person name="Heitman J."/>
            <person name="Hesse C."/>
            <person name="Hori C."/>
            <person name="Igarashi K."/>
            <person name="Jurgens J.A."/>
            <person name="Kallen N."/>
            <person name="Kersten P."/>
            <person name="Kohler A."/>
            <person name="Kuees U."/>
            <person name="Kumar T.K.A."/>
            <person name="Kuo A."/>
            <person name="LaButti K."/>
            <person name="Larrondo L.F."/>
            <person name="Lindquist E."/>
            <person name="Ling A."/>
            <person name="Lombard V."/>
            <person name="Lucas S."/>
            <person name="Lundell T."/>
            <person name="Martin R."/>
            <person name="McLaughlin D.J."/>
            <person name="Morgenstern I."/>
            <person name="Morin E."/>
            <person name="Murat C."/>
            <person name="Nagy L.G."/>
            <person name="Nolan M."/>
            <person name="Ohm R.A."/>
            <person name="Patyshakuliyeva A."/>
            <person name="Rokas A."/>
            <person name="Ruiz-Duenas F.J."/>
            <person name="Sabat G."/>
            <person name="Salamov A."/>
            <person name="Samejima M."/>
            <person name="Schmutz J."/>
            <person name="Slot J.C."/>
            <person name="St John F."/>
            <person name="Stenlid J."/>
            <person name="Sun H."/>
            <person name="Sun S."/>
            <person name="Syed K."/>
            <person name="Tsang A."/>
            <person name="Wiebenga A."/>
            <person name="Young D."/>
            <person name="Pisabarro A."/>
            <person name="Eastwood D.C."/>
            <person name="Martin F."/>
            <person name="Cullen D."/>
            <person name="Grigoriev I.V."/>
            <person name="Hibbett D.S."/>
        </authorList>
    </citation>
    <scope>NUCLEOTIDE SEQUENCE</scope>
    <source>
        <strain evidence="4">FP-58527</strain>
    </source>
</reference>
<dbReference type="InterPro" id="IPR050302">
    <property type="entry name" value="Rab_GAP_TBC_domain"/>
</dbReference>
<dbReference type="InterPro" id="IPR035969">
    <property type="entry name" value="Rab-GAP_TBC_sf"/>
</dbReference>
<evidence type="ECO:0000313" key="3">
    <source>
        <dbReference type="EMBL" id="EPS95810.1"/>
    </source>
</evidence>
<dbReference type="Proteomes" id="UP000015241">
    <property type="component" value="Unassembled WGS sequence"/>
</dbReference>
<protein>
    <recommendedName>
        <fullName evidence="2">Rab-GAP TBC domain-containing protein</fullName>
    </recommendedName>
</protein>